<dbReference type="InterPro" id="IPR011335">
    <property type="entry name" value="Restrct_endonuc-II-like"/>
</dbReference>
<keyword evidence="3" id="KW-1185">Reference proteome</keyword>
<name>A0A5C6DWV7_9BACT</name>
<evidence type="ECO:0000259" key="1">
    <source>
        <dbReference type="Pfam" id="PF04480"/>
    </source>
</evidence>
<dbReference type="Gene3D" id="3.40.960.10">
    <property type="entry name" value="VSR Endonuclease"/>
    <property type="match status" value="1"/>
</dbReference>
<dbReference type="EMBL" id="SJPV01000002">
    <property type="protein sequence ID" value="TWU41138.1"/>
    <property type="molecule type" value="Genomic_DNA"/>
</dbReference>
<dbReference type="AlphaFoldDB" id="A0A5C6DWV7"/>
<gene>
    <name evidence="2" type="ORF">Poly41_19760</name>
</gene>
<dbReference type="SUPFAM" id="SSF52980">
    <property type="entry name" value="Restriction endonuclease-like"/>
    <property type="match status" value="1"/>
</dbReference>
<dbReference type="RefSeq" id="WP_146525638.1">
    <property type="nucleotide sequence ID" value="NZ_SJPV01000002.1"/>
</dbReference>
<dbReference type="InterPro" id="IPR007569">
    <property type="entry name" value="DUF559"/>
</dbReference>
<dbReference type="PANTHER" id="PTHR38590">
    <property type="entry name" value="BLL0828 PROTEIN"/>
    <property type="match status" value="1"/>
</dbReference>
<dbReference type="Proteomes" id="UP000319143">
    <property type="component" value="Unassembled WGS sequence"/>
</dbReference>
<dbReference type="InterPro" id="IPR047216">
    <property type="entry name" value="Endonuclease_DUF559_bact"/>
</dbReference>
<reference evidence="2 3" key="1">
    <citation type="submission" date="2019-02" db="EMBL/GenBank/DDBJ databases">
        <title>Deep-cultivation of Planctomycetes and their phenomic and genomic characterization uncovers novel biology.</title>
        <authorList>
            <person name="Wiegand S."/>
            <person name="Jogler M."/>
            <person name="Boedeker C."/>
            <person name="Pinto D."/>
            <person name="Vollmers J."/>
            <person name="Rivas-Marin E."/>
            <person name="Kohn T."/>
            <person name="Peeters S.H."/>
            <person name="Heuer A."/>
            <person name="Rast P."/>
            <person name="Oberbeckmann S."/>
            <person name="Bunk B."/>
            <person name="Jeske O."/>
            <person name="Meyerdierks A."/>
            <person name="Storesund J.E."/>
            <person name="Kallscheuer N."/>
            <person name="Luecker S."/>
            <person name="Lage O.M."/>
            <person name="Pohl T."/>
            <person name="Merkel B.J."/>
            <person name="Hornburger P."/>
            <person name="Mueller R.-W."/>
            <person name="Bruemmer F."/>
            <person name="Labrenz M."/>
            <person name="Spormann A.M."/>
            <person name="Op Den Camp H."/>
            <person name="Overmann J."/>
            <person name="Amann R."/>
            <person name="Jetten M.S.M."/>
            <person name="Mascher T."/>
            <person name="Medema M.H."/>
            <person name="Devos D.P."/>
            <person name="Kaster A.-K."/>
            <person name="Ovreas L."/>
            <person name="Rohde M."/>
            <person name="Galperin M.Y."/>
            <person name="Jogler C."/>
        </authorList>
    </citation>
    <scope>NUCLEOTIDE SEQUENCE [LARGE SCALE GENOMIC DNA]</scope>
    <source>
        <strain evidence="2 3">Poly41</strain>
    </source>
</reference>
<dbReference type="OrthoDB" id="9798754at2"/>
<accession>A0A5C6DWV7</accession>
<comment type="caution">
    <text evidence="2">The sequence shown here is derived from an EMBL/GenBank/DDBJ whole genome shotgun (WGS) entry which is preliminary data.</text>
</comment>
<dbReference type="PANTHER" id="PTHR38590:SF1">
    <property type="entry name" value="BLL0828 PROTEIN"/>
    <property type="match status" value="1"/>
</dbReference>
<feature type="domain" description="DUF559" evidence="1">
    <location>
        <begin position="16"/>
        <end position="121"/>
    </location>
</feature>
<evidence type="ECO:0000313" key="2">
    <source>
        <dbReference type="EMBL" id="TWU41138.1"/>
    </source>
</evidence>
<dbReference type="CDD" id="cd01038">
    <property type="entry name" value="Endonuclease_DUF559"/>
    <property type="match status" value="1"/>
</dbReference>
<dbReference type="Pfam" id="PF04480">
    <property type="entry name" value="DUF559"/>
    <property type="match status" value="1"/>
</dbReference>
<evidence type="ECO:0000313" key="3">
    <source>
        <dbReference type="Proteomes" id="UP000319143"/>
    </source>
</evidence>
<proteinExistence type="predicted"/>
<sequence>MTEPNEPPRSVPEEIAFARQQRQQANEFSQNVWELVRARRIRGEKFRREHPVGPYTLDFVCLDLKLAIEIDGKDHFTEQGKQHDERRDAYLRALGFEVIRINGFRVTQDRLGVRNEIEQAIRHRREQQA</sequence>
<organism evidence="2 3">
    <name type="scientific">Novipirellula artificiosorum</name>
    <dbReference type="NCBI Taxonomy" id="2528016"/>
    <lineage>
        <taxon>Bacteria</taxon>
        <taxon>Pseudomonadati</taxon>
        <taxon>Planctomycetota</taxon>
        <taxon>Planctomycetia</taxon>
        <taxon>Pirellulales</taxon>
        <taxon>Pirellulaceae</taxon>
        <taxon>Novipirellula</taxon>
    </lineage>
</organism>
<protein>
    <recommendedName>
        <fullName evidence="1">DUF559 domain-containing protein</fullName>
    </recommendedName>
</protein>